<dbReference type="EMBL" id="DYZL01000041">
    <property type="protein sequence ID" value="HJH42648.1"/>
    <property type="molecule type" value="Genomic_DNA"/>
</dbReference>
<reference evidence="2" key="2">
    <citation type="journal article" date="2021" name="PeerJ">
        <title>Extensive microbial diversity within the chicken gut microbiome revealed by metagenomics and culture.</title>
        <authorList>
            <person name="Gilroy R."/>
            <person name="Ravi A."/>
            <person name="Getino M."/>
            <person name="Pursley I."/>
            <person name="Horton D.L."/>
            <person name="Alikhan N.F."/>
            <person name="Baker D."/>
            <person name="Gharbi K."/>
            <person name="Hall N."/>
            <person name="Watson M."/>
            <person name="Adriaenssens E.M."/>
            <person name="Foster-Nyarko E."/>
            <person name="Jarju S."/>
            <person name="Secka A."/>
            <person name="Antonio M."/>
            <person name="Oren A."/>
            <person name="Chaudhuri R.R."/>
            <person name="La Ragione R."/>
            <person name="Hildebrand F."/>
            <person name="Pallen M.J."/>
        </authorList>
    </citation>
    <scope>NUCLEOTIDE SEQUENCE</scope>
    <source>
        <strain evidence="2">USAMLcec12-2067</strain>
    </source>
</reference>
<proteinExistence type="predicted"/>
<keyword evidence="1" id="KW-0472">Membrane</keyword>
<gene>
    <name evidence="3" type="ORF">C2L80_04990</name>
    <name evidence="2" type="ORF">K8V16_02530</name>
</gene>
<protein>
    <recommendedName>
        <fullName evidence="5">CcmD family protein</fullName>
    </recommendedName>
</protein>
<dbReference type="EMBL" id="PPEL01000019">
    <property type="protein sequence ID" value="PNV65703.1"/>
    <property type="molecule type" value="Genomic_DNA"/>
</dbReference>
<organism evidence="3 4">
    <name type="scientific">Rubneribacter badeniensis</name>
    <dbReference type="NCBI Taxonomy" id="2070688"/>
    <lineage>
        <taxon>Bacteria</taxon>
        <taxon>Bacillati</taxon>
        <taxon>Actinomycetota</taxon>
        <taxon>Coriobacteriia</taxon>
        <taxon>Eggerthellales</taxon>
        <taxon>Eggerthellaceae</taxon>
        <taxon>Rubneribacter</taxon>
    </lineage>
</organism>
<keyword evidence="1" id="KW-0812">Transmembrane</keyword>
<dbReference type="RefSeq" id="WP_087196610.1">
    <property type="nucleotide sequence ID" value="NZ_PPEL01000019.1"/>
</dbReference>
<evidence type="ECO:0008006" key="5">
    <source>
        <dbReference type="Google" id="ProtNLM"/>
    </source>
</evidence>
<dbReference type="Proteomes" id="UP000236488">
    <property type="component" value="Unassembled WGS sequence"/>
</dbReference>
<name>A0A2K2U5T6_9ACTN</name>
<sequence>MNEVLAEIYSTILPSAPYIIAAYALIWLALLVYVFIVMRGMKKSEAQMAVLEEALAERNAKTAR</sequence>
<keyword evidence="1" id="KW-1133">Transmembrane helix</keyword>
<reference evidence="3 4" key="1">
    <citation type="journal article" date="2018" name="Int. J. Syst. Evol. Microbiol.">
        <title>Rubneribacter badeniensis gen. nov., sp. nov. and Enteroscipio rubneri gen. nov., sp. nov., new members of the Eggerthellaceae isolated from human faeces.</title>
        <authorList>
            <person name="Danylec N."/>
            <person name="Gobl A."/>
            <person name="Stoll D.A."/>
            <person name="Hetzer B."/>
            <person name="Kulling S.E."/>
            <person name="Huch M."/>
        </authorList>
    </citation>
    <scope>NUCLEOTIDE SEQUENCE [LARGE SCALE GENOMIC DNA]</scope>
    <source>
        <strain evidence="3 4">ResAG-85</strain>
    </source>
</reference>
<evidence type="ECO:0000313" key="3">
    <source>
        <dbReference type="EMBL" id="PNV65703.1"/>
    </source>
</evidence>
<accession>A0A2K2U5T6</accession>
<dbReference type="Proteomes" id="UP000789325">
    <property type="component" value="Unassembled WGS sequence"/>
</dbReference>
<comment type="caution">
    <text evidence="3">The sequence shown here is derived from an EMBL/GenBank/DDBJ whole genome shotgun (WGS) entry which is preliminary data.</text>
</comment>
<keyword evidence="4" id="KW-1185">Reference proteome</keyword>
<reference evidence="2" key="3">
    <citation type="submission" date="2021-09" db="EMBL/GenBank/DDBJ databases">
        <authorList>
            <person name="Gilroy R."/>
        </authorList>
    </citation>
    <scope>NUCLEOTIDE SEQUENCE</scope>
    <source>
        <strain evidence="2">USAMLcec12-2067</strain>
    </source>
</reference>
<dbReference type="AlphaFoldDB" id="A0A2K2U5T6"/>
<evidence type="ECO:0000256" key="1">
    <source>
        <dbReference type="SAM" id="Phobius"/>
    </source>
</evidence>
<feature type="transmembrane region" description="Helical" evidence="1">
    <location>
        <begin position="20"/>
        <end position="38"/>
    </location>
</feature>
<evidence type="ECO:0000313" key="2">
    <source>
        <dbReference type="EMBL" id="HJH42648.1"/>
    </source>
</evidence>
<evidence type="ECO:0000313" key="4">
    <source>
        <dbReference type="Proteomes" id="UP000236488"/>
    </source>
</evidence>